<proteinExistence type="predicted"/>
<dbReference type="KEGG" id="orm:HTY61_02220"/>
<keyword evidence="2" id="KW-1185">Reference proteome</keyword>
<dbReference type="SUPFAM" id="SSF82784">
    <property type="entry name" value="OsmC-like"/>
    <property type="match status" value="1"/>
</dbReference>
<dbReference type="PANTHER" id="PTHR35368:SF1">
    <property type="entry name" value="HYDROPEROXIDE REDUCTASE"/>
    <property type="match status" value="1"/>
</dbReference>
<dbReference type="EMBL" id="CP054836">
    <property type="protein sequence ID" value="QKV17362.1"/>
    <property type="molecule type" value="Genomic_DNA"/>
</dbReference>
<organism evidence="1 2">
    <name type="scientific">Oricola thermophila</name>
    <dbReference type="NCBI Taxonomy" id="2742145"/>
    <lineage>
        <taxon>Bacteria</taxon>
        <taxon>Pseudomonadati</taxon>
        <taxon>Pseudomonadota</taxon>
        <taxon>Alphaproteobacteria</taxon>
        <taxon>Hyphomicrobiales</taxon>
        <taxon>Ahrensiaceae</taxon>
        <taxon>Oricola</taxon>
    </lineage>
</organism>
<dbReference type="PANTHER" id="PTHR35368">
    <property type="entry name" value="HYDROPEROXIDE REDUCTASE"/>
    <property type="match status" value="1"/>
</dbReference>
<gene>
    <name evidence="1" type="ORF">HTY61_02220</name>
</gene>
<reference evidence="1 2" key="1">
    <citation type="submission" date="2020-06" db="EMBL/GenBank/DDBJ databases">
        <title>Oricola thermophila sp. nov. isolated from a tidal sediments.</title>
        <authorList>
            <person name="Kwon K.K."/>
            <person name="Yang S.-H."/>
            <person name="Park M.-J."/>
        </authorList>
    </citation>
    <scope>NUCLEOTIDE SEQUENCE [LARGE SCALE GENOMIC DNA]</scope>
    <source>
        <strain evidence="1 2">MEBiC13590</strain>
    </source>
</reference>
<dbReference type="RefSeq" id="WP_175275258.1">
    <property type="nucleotide sequence ID" value="NZ_CP054836.1"/>
</dbReference>
<dbReference type="Pfam" id="PF02566">
    <property type="entry name" value="OsmC"/>
    <property type="match status" value="1"/>
</dbReference>
<dbReference type="Proteomes" id="UP000509367">
    <property type="component" value="Chromosome"/>
</dbReference>
<evidence type="ECO:0000313" key="2">
    <source>
        <dbReference type="Proteomes" id="UP000509367"/>
    </source>
</evidence>
<sequence length="189" mass="20368">MLDMKTKTEDFAAQPDRDRVIRETQNGVIARMKARPEDAKSTLVTTGRIDDGLACTVEQGRFSTVTDLGRGMGGDASAPPPGFHARVAIVGCVGMAIKMLAAREGLVFRSVEVTVETDFDDSAIFGLGSSPAGPLETRVDIRVESDEDEATVRELVDRTLAMDPWYLALRDAQRVLPKLTVSGGADGRE</sequence>
<dbReference type="InterPro" id="IPR003718">
    <property type="entry name" value="OsmC/Ohr_fam"/>
</dbReference>
<accession>A0A6N1VDR6</accession>
<dbReference type="InterPro" id="IPR052924">
    <property type="entry name" value="OsmC/Ohr_hydroprdx_reductase"/>
</dbReference>
<name>A0A6N1VDR6_9HYPH</name>
<dbReference type="Gene3D" id="3.30.300.20">
    <property type="match status" value="1"/>
</dbReference>
<protein>
    <submittedName>
        <fullName evidence="1">OsmC family protein</fullName>
    </submittedName>
</protein>
<evidence type="ECO:0000313" key="1">
    <source>
        <dbReference type="EMBL" id="QKV17362.1"/>
    </source>
</evidence>
<dbReference type="InterPro" id="IPR015946">
    <property type="entry name" value="KH_dom-like_a/b"/>
</dbReference>
<dbReference type="AlphaFoldDB" id="A0A6N1VDR6"/>
<dbReference type="InterPro" id="IPR036102">
    <property type="entry name" value="OsmC/Ohrsf"/>
</dbReference>